<evidence type="ECO:0000313" key="5">
    <source>
        <dbReference type="EMBL" id="OMJ17130.1"/>
    </source>
</evidence>
<organism evidence="6 7">
    <name type="scientific">Smittium culicis</name>
    <dbReference type="NCBI Taxonomy" id="133412"/>
    <lineage>
        <taxon>Eukaryota</taxon>
        <taxon>Fungi</taxon>
        <taxon>Fungi incertae sedis</taxon>
        <taxon>Zoopagomycota</taxon>
        <taxon>Kickxellomycotina</taxon>
        <taxon>Harpellomycetes</taxon>
        <taxon>Harpellales</taxon>
        <taxon>Legeriomycetaceae</taxon>
        <taxon>Smittium</taxon>
    </lineage>
</organism>
<keyword evidence="3" id="KW-0479">Metal-binding</keyword>
<keyword evidence="6" id="KW-0223">Dioxygenase</keyword>
<keyword evidence="6" id="KW-0560">Oxidoreductase</keyword>
<sequence>MSTDILDQKLVDSTIEFVSLSILSSCHEEYCYLPFFFVARHHNATTLQSSFNENGGAVIPDFLSQDQVANMRAEAQRLLEELDVASHPMTVFSTGTEGKEHVGDNYFFDSWNKASYFFEEGAIGEDGQLKVDKEKSINKIGHGLHNILPVFTDVSLSPKIKQLAKSMGMKDPRVLQSMLIFKQPEIGGLVPPHQDSTFLYTEPVSARGFWFALEDCTLDNGCLEYIPKSHSVPISKRFVRKEGGLGTTFIDIPHDKSLLDKENEPYVPLEVKAGSLVLIHGNVLHRSSPNLSDKSRWIYTFHCIEGDYEYDEKNWLQPSADSELTRLL</sequence>
<comment type="cofactor">
    <cofactor evidence="1">
        <name>Fe cation</name>
        <dbReference type="ChEBI" id="CHEBI:24875"/>
    </cofactor>
</comment>
<keyword evidence="7" id="KW-1185">Reference proteome</keyword>
<dbReference type="Pfam" id="PF05721">
    <property type="entry name" value="PhyH"/>
    <property type="match status" value="1"/>
</dbReference>
<name>A0A1R1YPW9_9FUNG</name>
<dbReference type="Proteomes" id="UP000187429">
    <property type="component" value="Unassembled WGS sequence"/>
</dbReference>
<evidence type="ECO:0000313" key="6">
    <source>
        <dbReference type="EMBL" id="OMJ28923.1"/>
    </source>
</evidence>
<evidence type="ECO:0000313" key="7">
    <source>
        <dbReference type="Proteomes" id="UP000187429"/>
    </source>
</evidence>
<evidence type="ECO:0000256" key="2">
    <source>
        <dbReference type="ARBA" id="ARBA00005830"/>
    </source>
</evidence>
<dbReference type="GO" id="GO:0051213">
    <property type="term" value="F:dioxygenase activity"/>
    <property type="evidence" value="ECO:0007669"/>
    <property type="project" value="UniProtKB-KW"/>
</dbReference>
<dbReference type="OrthoDB" id="445007at2759"/>
<dbReference type="EMBL" id="LSSM01000432">
    <property type="protein sequence ID" value="OMJ28923.1"/>
    <property type="molecule type" value="Genomic_DNA"/>
</dbReference>
<evidence type="ECO:0000256" key="4">
    <source>
        <dbReference type="ARBA" id="ARBA00023004"/>
    </source>
</evidence>
<dbReference type="PANTHER" id="PTHR20883:SF15">
    <property type="entry name" value="PHYTANOYL-COA DIOXYGENASE DOMAIN-CONTAINING PROTEIN 1"/>
    <property type="match status" value="1"/>
</dbReference>
<reference evidence="6" key="2">
    <citation type="submission" date="2017-01" db="EMBL/GenBank/DDBJ databases">
        <authorList>
            <person name="Mah S.A."/>
            <person name="Swanson W.J."/>
            <person name="Moy G.W."/>
            <person name="Vacquier V.D."/>
        </authorList>
    </citation>
    <scope>NUCLEOTIDE SEQUENCE [LARGE SCALE GENOMIC DNA]</scope>
    <source>
        <strain evidence="6">ID-206-W2</strain>
    </source>
</reference>
<accession>A0A1R1YPW9</accession>
<comment type="similarity">
    <text evidence="2">Belongs to the PhyH family.</text>
</comment>
<dbReference type="EMBL" id="LSSM01003680">
    <property type="protein sequence ID" value="OMJ17130.1"/>
    <property type="molecule type" value="Genomic_DNA"/>
</dbReference>
<evidence type="ECO:0000256" key="1">
    <source>
        <dbReference type="ARBA" id="ARBA00001962"/>
    </source>
</evidence>
<dbReference type="AlphaFoldDB" id="A0A1R1YPW9"/>
<dbReference type="PANTHER" id="PTHR20883">
    <property type="entry name" value="PHYTANOYL-COA DIOXYGENASE DOMAIN CONTAINING 1"/>
    <property type="match status" value="1"/>
</dbReference>
<dbReference type="GO" id="GO:0046872">
    <property type="term" value="F:metal ion binding"/>
    <property type="evidence" value="ECO:0007669"/>
    <property type="project" value="UniProtKB-KW"/>
</dbReference>
<dbReference type="Gene3D" id="2.60.120.620">
    <property type="entry name" value="q2cbj1_9rhob like domain"/>
    <property type="match status" value="1"/>
</dbReference>
<dbReference type="InterPro" id="IPR008775">
    <property type="entry name" value="Phytyl_CoA_dOase-like"/>
</dbReference>
<evidence type="ECO:0000256" key="3">
    <source>
        <dbReference type="ARBA" id="ARBA00022723"/>
    </source>
</evidence>
<comment type="caution">
    <text evidence="6">The sequence shown here is derived from an EMBL/GenBank/DDBJ whole genome shotgun (WGS) entry which is preliminary data.</text>
</comment>
<keyword evidence="4" id="KW-0408">Iron</keyword>
<dbReference type="SUPFAM" id="SSF51197">
    <property type="entry name" value="Clavaminate synthase-like"/>
    <property type="match status" value="1"/>
</dbReference>
<reference evidence="7" key="1">
    <citation type="submission" date="2017-01" db="EMBL/GenBank/DDBJ databases">
        <authorList>
            <person name="Wang Y."/>
            <person name="White M."/>
            <person name="Kvist S."/>
            <person name="Moncalvo J.-M."/>
        </authorList>
    </citation>
    <scope>NUCLEOTIDE SEQUENCE [LARGE SCALE GENOMIC DNA]</scope>
    <source>
        <strain evidence="7">ID-206-W2</strain>
    </source>
</reference>
<gene>
    <name evidence="6" type="ORF">AYI69_g1589</name>
    <name evidence="5" type="ORF">AYI69_g7551</name>
</gene>
<proteinExistence type="inferred from homology"/>
<protein>
    <submittedName>
        <fullName evidence="6">Phytanoyl-CoA dioxygenase domain-containing protein 1</fullName>
    </submittedName>
</protein>